<gene>
    <name evidence="2" type="ORF">BDN70DRAFT_917310</name>
</gene>
<name>A0A9P5ZBB0_9AGAR</name>
<feature type="non-terminal residue" evidence="2">
    <location>
        <position position="1"/>
    </location>
</feature>
<evidence type="ECO:0000313" key="2">
    <source>
        <dbReference type="EMBL" id="KAF9484908.1"/>
    </source>
</evidence>
<keyword evidence="1" id="KW-1133">Transmembrane helix</keyword>
<feature type="transmembrane region" description="Helical" evidence="1">
    <location>
        <begin position="36"/>
        <end position="55"/>
    </location>
</feature>
<evidence type="ECO:0000256" key="1">
    <source>
        <dbReference type="SAM" id="Phobius"/>
    </source>
</evidence>
<keyword evidence="1" id="KW-0472">Membrane</keyword>
<organism evidence="2 3">
    <name type="scientific">Pholiota conissans</name>
    <dbReference type="NCBI Taxonomy" id="109636"/>
    <lineage>
        <taxon>Eukaryota</taxon>
        <taxon>Fungi</taxon>
        <taxon>Dikarya</taxon>
        <taxon>Basidiomycota</taxon>
        <taxon>Agaricomycotina</taxon>
        <taxon>Agaricomycetes</taxon>
        <taxon>Agaricomycetidae</taxon>
        <taxon>Agaricales</taxon>
        <taxon>Agaricineae</taxon>
        <taxon>Strophariaceae</taxon>
        <taxon>Pholiota</taxon>
    </lineage>
</organism>
<dbReference type="Proteomes" id="UP000807469">
    <property type="component" value="Unassembled WGS sequence"/>
</dbReference>
<protein>
    <submittedName>
        <fullName evidence="2">Uncharacterized protein</fullName>
    </submittedName>
</protein>
<evidence type="ECO:0000313" key="3">
    <source>
        <dbReference type="Proteomes" id="UP000807469"/>
    </source>
</evidence>
<reference evidence="2" key="1">
    <citation type="submission" date="2020-11" db="EMBL/GenBank/DDBJ databases">
        <authorList>
            <consortium name="DOE Joint Genome Institute"/>
            <person name="Ahrendt S."/>
            <person name="Riley R."/>
            <person name="Andreopoulos W."/>
            <person name="Labutti K."/>
            <person name="Pangilinan J."/>
            <person name="Ruiz-Duenas F.J."/>
            <person name="Barrasa J.M."/>
            <person name="Sanchez-Garcia M."/>
            <person name="Camarero S."/>
            <person name="Miyauchi S."/>
            <person name="Serrano A."/>
            <person name="Linde D."/>
            <person name="Babiker R."/>
            <person name="Drula E."/>
            <person name="Ayuso-Fernandez I."/>
            <person name="Pacheco R."/>
            <person name="Padilla G."/>
            <person name="Ferreira P."/>
            <person name="Barriuso J."/>
            <person name="Kellner H."/>
            <person name="Castanera R."/>
            <person name="Alfaro M."/>
            <person name="Ramirez L."/>
            <person name="Pisabarro A.G."/>
            <person name="Kuo A."/>
            <person name="Tritt A."/>
            <person name="Lipzen A."/>
            <person name="He G."/>
            <person name="Yan M."/>
            <person name="Ng V."/>
            <person name="Cullen D."/>
            <person name="Martin F."/>
            <person name="Rosso M.-N."/>
            <person name="Henrissat B."/>
            <person name="Hibbett D."/>
            <person name="Martinez A.T."/>
            <person name="Grigoriev I.V."/>
        </authorList>
    </citation>
    <scope>NUCLEOTIDE SEQUENCE</scope>
    <source>
        <strain evidence="2">CIRM-BRFM 674</strain>
    </source>
</reference>
<keyword evidence="3" id="KW-1185">Reference proteome</keyword>
<sequence length="276" mass="33519">PNSWTAGGWLNFTNFCQPCPLAVLYSQLQSISQVTLLWWLATTEFIASALLYSFALRRNSLTLFFTFSNTRVARYALQGLLPRPRPRIPLRAVCGRLFKTCPPFPRIAREAHHQPRRQRHQDAETIRRAHSAYAYAYEETSQRSCQPSRRRNHSRPQCSCCSSRPWNRPRKRFRQPEIGQHYKLRKWWNQFDDRLCKWWNRLDNRLFKRWNRLDDKLYSRWKRRSSDWPRCGWNYLCVEGCHHSSRRSGGYRRKHTSWWLAHRRRTSRRERSRSLH</sequence>
<proteinExistence type="predicted"/>
<dbReference type="AlphaFoldDB" id="A0A9P5ZBB0"/>
<keyword evidence="1" id="KW-0812">Transmembrane</keyword>
<accession>A0A9P5ZBB0</accession>
<dbReference type="EMBL" id="MU155139">
    <property type="protein sequence ID" value="KAF9484908.1"/>
    <property type="molecule type" value="Genomic_DNA"/>
</dbReference>
<comment type="caution">
    <text evidence="2">The sequence shown here is derived from an EMBL/GenBank/DDBJ whole genome shotgun (WGS) entry which is preliminary data.</text>
</comment>